<dbReference type="EMBL" id="RWGY01000026">
    <property type="protein sequence ID" value="TVU20907.1"/>
    <property type="molecule type" value="Genomic_DNA"/>
</dbReference>
<sequence>MGRKHMTAEWRRRLPELARRLEVVLFTKFSNKLYLPSIKVMGRKRKFCYFITVIVQYFEQNDYDNMMKMPFEP</sequence>
<gene>
    <name evidence="1" type="ORF">EJB05_30509</name>
</gene>
<reference evidence="1 2" key="1">
    <citation type="journal article" date="2019" name="Sci. Rep.">
        <title>A high-quality genome of Eragrostis curvula grass provides insights into Poaceae evolution and supports new strategies to enhance forage quality.</title>
        <authorList>
            <person name="Carballo J."/>
            <person name="Santos B.A.C.M."/>
            <person name="Zappacosta D."/>
            <person name="Garbus I."/>
            <person name="Selva J.P."/>
            <person name="Gallo C.A."/>
            <person name="Diaz A."/>
            <person name="Albertini E."/>
            <person name="Caccamo M."/>
            <person name="Echenique V."/>
        </authorList>
    </citation>
    <scope>NUCLEOTIDE SEQUENCE [LARGE SCALE GENOMIC DNA]</scope>
    <source>
        <strain evidence="2">cv. Victoria</strain>
        <tissue evidence="1">Leaf</tissue>
    </source>
</reference>
<dbReference type="Gramene" id="TVU20907">
    <property type="protein sequence ID" value="TVU20907"/>
    <property type="gene ID" value="EJB05_30509"/>
</dbReference>
<organism evidence="1 2">
    <name type="scientific">Eragrostis curvula</name>
    <name type="common">weeping love grass</name>
    <dbReference type="NCBI Taxonomy" id="38414"/>
    <lineage>
        <taxon>Eukaryota</taxon>
        <taxon>Viridiplantae</taxon>
        <taxon>Streptophyta</taxon>
        <taxon>Embryophyta</taxon>
        <taxon>Tracheophyta</taxon>
        <taxon>Spermatophyta</taxon>
        <taxon>Magnoliopsida</taxon>
        <taxon>Liliopsida</taxon>
        <taxon>Poales</taxon>
        <taxon>Poaceae</taxon>
        <taxon>PACMAD clade</taxon>
        <taxon>Chloridoideae</taxon>
        <taxon>Eragrostideae</taxon>
        <taxon>Eragrostidinae</taxon>
        <taxon>Eragrostis</taxon>
    </lineage>
</organism>
<protein>
    <submittedName>
        <fullName evidence="1">Uncharacterized protein</fullName>
    </submittedName>
</protein>
<proteinExistence type="predicted"/>
<comment type="caution">
    <text evidence="1">The sequence shown here is derived from an EMBL/GenBank/DDBJ whole genome shotgun (WGS) entry which is preliminary data.</text>
</comment>
<dbReference type="Proteomes" id="UP000324897">
    <property type="component" value="Unassembled WGS sequence"/>
</dbReference>
<keyword evidence="2" id="KW-1185">Reference proteome</keyword>
<feature type="non-terminal residue" evidence="1">
    <location>
        <position position="73"/>
    </location>
</feature>
<dbReference type="AlphaFoldDB" id="A0A5J9UC29"/>
<evidence type="ECO:0000313" key="2">
    <source>
        <dbReference type="Proteomes" id="UP000324897"/>
    </source>
</evidence>
<accession>A0A5J9UC29</accession>
<name>A0A5J9UC29_9POAL</name>
<evidence type="ECO:0000313" key="1">
    <source>
        <dbReference type="EMBL" id="TVU20907.1"/>
    </source>
</evidence>